<name>A0A6N4SVD6_CYTH3</name>
<accession>A0A6N4SVD6</accession>
<reference evidence="1 2" key="1">
    <citation type="journal article" date="2007" name="Appl. Environ. Microbiol.">
        <title>Genome sequence of the cellulolytic gliding bacterium Cytophaga hutchinsonii.</title>
        <authorList>
            <person name="Xie G."/>
            <person name="Bruce D.C."/>
            <person name="Challacombe J.F."/>
            <person name="Chertkov O."/>
            <person name="Detter J.C."/>
            <person name="Gilna P."/>
            <person name="Han C.S."/>
            <person name="Lucas S."/>
            <person name="Misra M."/>
            <person name="Myers G.L."/>
            <person name="Richardson P."/>
            <person name="Tapia R."/>
            <person name="Thayer N."/>
            <person name="Thompson L.S."/>
            <person name="Brettin T.S."/>
            <person name="Henrissat B."/>
            <person name="Wilson D.B."/>
            <person name="McBride M.J."/>
        </authorList>
    </citation>
    <scope>NUCLEOTIDE SEQUENCE [LARGE SCALE GENOMIC DNA]</scope>
    <source>
        <strain evidence="2">ATCC 33406 / DSM 1761 / CIP 103989 / NBRC 15051 / NCIMB 9469 / D465</strain>
    </source>
</reference>
<evidence type="ECO:0000313" key="1">
    <source>
        <dbReference type="EMBL" id="ABG60421.1"/>
    </source>
</evidence>
<dbReference type="KEGG" id="chu:CHU_3181"/>
<dbReference type="RefSeq" id="WP_011586531.1">
    <property type="nucleotide sequence ID" value="NC_008255.1"/>
</dbReference>
<protein>
    <submittedName>
        <fullName evidence="1">Uncharacterized protein</fullName>
    </submittedName>
</protein>
<organism evidence="1 2">
    <name type="scientific">Cytophaga hutchinsonii (strain ATCC 33406 / DSM 1761 / CIP 103989 / NBRC 15051 / NCIMB 9469 / D465)</name>
    <dbReference type="NCBI Taxonomy" id="269798"/>
    <lineage>
        <taxon>Bacteria</taxon>
        <taxon>Pseudomonadati</taxon>
        <taxon>Bacteroidota</taxon>
        <taxon>Cytophagia</taxon>
        <taxon>Cytophagales</taxon>
        <taxon>Cytophagaceae</taxon>
        <taxon>Cytophaga</taxon>
    </lineage>
</organism>
<gene>
    <name evidence="1" type="ordered locus">CHU_3181</name>
</gene>
<dbReference type="Proteomes" id="UP000001822">
    <property type="component" value="Chromosome"/>
</dbReference>
<proteinExistence type="predicted"/>
<keyword evidence="2" id="KW-1185">Reference proteome</keyword>
<dbReference type="AlphaFoldDB" id="A0A6N4SVD6"/>
<dbReference type="EMBL" id="CP000383">
    <property type="protein sequence ID" value="ABG60421.1"/>
    <property type="molecule type" value="Genomic_DNA"/>
</dbReference>
<sequence length="78" mass="8651">MKHSLDFLVLLLRRGGKVKERKIKKERLYKTTIGKLCNANIQSNAPGASLSEAVTGAFYLAVRRGGLTALLNNKQHEN</sequence>
<evidence type="ECO:0000313" key="2">
    <source>
        <dbReference type="Proteomes" id="UP000001822"/>
    </source>
</evidence>